<gene>
    <name evidence="1" type="ORF">BV25DRAFT_1897826</name>
</gene>
<evidence type="ECO:0000313" key="1">
    <source>
        <dbReference type="EMBL" id="KAI0065707.1"/>
    </source>
</evidence>
<reference evidence="1" key="1">
    <citation type="submission" date="2021-03" db="EMBL/GenBank/DDBJ databases">
        <authorList>
            <consortium name="DOE Joint Genome Institute"/>
            <person name="Ahrendt S."/>
            <person name="Looney B.P."/>
            <person name="Miyauchi S."/>
            <person name="Morin E."/>
            <person name="Drula E."/>
            <person name="Courty P.E."/>
            <person name="Chicoki N."/>
            <person name="Fauchery L."/>
            <person name="Kohler A."/>
            <person name="Kuo A."/>
            <person name="Labutti K."/>
            <person name="Pangilinan J."/>
            <person name="Lipzen A."/>
            <person name="Riley R."/>
            <person name="Andreopoulos W."/>
            <person name="He G."/>
            <person name="Johnson J."/>
            <person name="Barry K.W."/>
            <person name="Grigoriev I.V."/>
            <person name="Nagy L."/>
            <person name="Hibbett D."/>
            <person name="Henrissat B."/>
            <person name="Matheny P.B."/>
            <person name="Labbe J."/>
            <person name="Martin F."/>
        </authorList>
    </citation>
    <scope>NUCLEOTIDE SEQUENCE</scope>
    <source>
        <strain evidence="1">HHB10654</strain>
    </source>
</reference>
<name>A0ACB8TAY6_9AGAM</name>
<sequence>MRWCVAGRLRRSKVRSMPRLAWSYPWSLAQPHADVGRSYYSVFGLRISRSKHRSSRHSCQGSGWRVLRRTPPRSPVPPPRDPYDVGTTLGCELGSHTWAVHRAAAPSTCLALGLRKRPPWRGSSMRSQRR</sequence>
<reference evidence="1" key="2">
    <citation type="journal article" date="2022" name="New Phytol.">
        <title>Evolutionary transition to the ectomycorrhizal habit in the genomes of a hyperdiverse lineage of mushroom-forming fungi.</title>
        <authorList>
            <person name="Looney B."/>
            <person name="Miyauchi S."/>
            <person name="Morin E."/>
            <person name="Drula E."/>
            <person name="Courty P.E."/>
            <person name="Kohler A."/>
            <person name="Kuo A."/>
            <person name="LaButti K."/>
            <person name="Pangilinan J."/>
            <person name="Lipzen A."/>
            <person name="Riley R."/>
            <person name="Andreopoulos W."/>
            <person name="He G."/>
            <person name="Johnson J."/>
            <person name="Nolan M."/>
            <person name="Tritt A."/>
            <person name="Barry K.W."/>
            <person name="Grigoriev I.V."/>
            <person name="Nagy L.G."/>
            <person name="Hibbett D."/>
            <person name="Henrissat B."/>
            <person name="Matheny P.B."/>
            <person name="Labbe J."/>
            <person name="Martin F.M."/>
        </authorList>
    </citation>
    <scope>NUCLEOTIDE SEQUENCE</scope>
    <source>
        <strain evidence="1">HHB10654</strain>
    </source>
</reference>
<evidence type="ECO:0000313" key="2">
    <source>
        <dbReference type="Proteomes" id="UP000814140"/>
    </source>
</evidence>
<accession>A0ACB8TAY6</accession>
<dbReference type="Proteomes" id="UP000814140">
    <property type="component" value="Unassembled WGS sequence"/>
</dbReference>
<keyword evidence="2" id="KW-1185">Reference proteome</keyword>
<dbReference type="EMBL" id="MU277194">
    <property type="protein sequence ID" value="KAI0065707.1"/>
    <property type="molecule type" value="Genomic_DNA"/>
</dbReference>
<protein>
    <submittedName>
        <fullName evidence="1">Uncharacterized protein</fullName>
    </submittedName>
</protein>
<organism evidence="1 2">
    <name type="scientific">Artomyces pyxidatus</name>
    <dbReference type="NCBI Taxonomy" id="48021"/>
    <lineage>
        <taxon>Eukaryota</taxon>
        <taxon>Fungi</taxon>
        <taxon>Dikarya</taxon>
        <taxon>Basidiomycota</taxon>
        <taxon>Agaricomycotina</taxon>
        <taxon>Agaricomycetes</taxon>
        <taxon>Russulales</taxon>
        <taxon>Auriscalpiaceae</taxon>
        <taxon>Artomyces</taxon>
    </lineage>
</organism>
<proteinExistence type="predicted"/>
<comment type="caution">
    <text evidence="1">The sequence shown here is derived from an EMBL/GenBank/DDBJ whole genome shotgun (WGS) entry which is preliminary data.</text>
</comment>